<dbReference type="PANTHER" id="PTHR31303:SF1">
    <property type="entry name" value="CTP-DEPENDENT DIACYLGLYCEROL KINASE 1"/>
    <property type="match status" value="1"/>
</dbReference>
<evidence type="ECO:0000256" key="1">
    <source>
        <dbReference type="SAM" id="MobiDB-lite"/>
    </source>
</evidence>
<dbReference type="HOGENOM" id="CLU_031477_1_1_1"/>
<evidence type="ECO:0000313" key="4">
    <source>
        <dbReference type="Proteomes" id="UP000030671"/>
    </source>
</evidence>
<dbReference type="Proteomes" id="UP000030671">
    <property type="component" value="Unassembled WGS sequence"/>
</dbReference>
<gene>
    <name evidence="3" type="ORF">HETIRDRAFT_446249</name>
</gene>
<name>W4JUI8_HETIT</name>
<evidence type="ECO:0008006" key="5">
    <source>
        <dbReference type="Google" id="ProtNLM"/>
    </source>
</evidence>
<evidence type="ECO:0000313" key="3">
    <source>
        <dbReference type="EMBL" id="ETW77212.1"/>
    </source>
</evidence>
<dbReference type="GO" id="GO:0004143">
    <property type="term" value="F:ATP-dependent diacylglycerol kinase activity"/>
    <property type="evidence" value="ECO:0007669"/>
    <property type="project" value="InterPro"/>
</dbReference>
<organism evidence="3 4">
    <name type="scientific">Heterobasidion irregulare (strain TC 32-1)</name>
    <dbReference type="NCBI Taxonomy" id="747525"/>
    <lineage>
        <taxon>Eukaryota</taxon>
        <taxon>Fungi</taxon>
        <taxon>Dikarya</taxon>
        <taxon>Basidiomycota</taxon>
        <taxon>Agaricomycotina</taxon>
        <taxon>Agaricomycetes</taxon>
        <taxon>Russulales</taxon>
        <taxon>Bondarzewiaceae</taxon>
        <taxon>Heterobasidion</taxon>
        <taxon>Heterobasidion annosum species complex</taxon>
    </lineage>
</organism>
<proteinExistence type="predicted"/>
<protein>
    <recommendedName>
        <fullName evidence="5">Phosphatidate cytidylyltransferase</fullName>
    </recommendedName>
</protein>
<dbReference type="eggNOG" id="KOG4453">
    <property type="taxonomic scope" value="Eukaryota"/>
</dbReference>
<dbReference type="OrthoDB" id="5673at2759"/>
<feature type="region of interest" description="Disordered" evidence="1">
    <location>
        <begin position="1"/>
        <end position="74"/>
    </location>
</feature>
<dbReference type="STRING" id="747525.W4JUI8"/>
<feature type="compositionally biased region" description="Low complexity" evidence="1">
    <location>
        <begin position="8"/>
        <end position="25"/>
    </location>
</feature>
<evidence type="ECO:0000256" key="2">
    <source>
        <dbReference type="SAM" id="Phobius"/>
    </source>
</evidence>
<dbReference type="GO" id="GO:0006654">
    <property type="term" value="P:phosphatidic acid biosynthetic process"/>
    <property type="evidence" value="ECO:0007669"/>
    <property type="project" value="TreeGrafter"/>
</dbReference>
<keyword evidence="2" id="KW-0472">Membrane</keyword>
<accession>W4JUI8</accession>
<dbReference type="GO" id="GO:0005789">
    <property type="term" value="C:endoplasmic reticulum membrane"/>
    <property type="evidence" value="ECO:0007669"/>
    <property type="project" value="TreeGrafter"/>
</dbReference>
<reference evidence="3 4" key="1">
    <citation type="journal article" date="2012" name="New Phytol.">
        <title>Insight into trade-off between wood decay and parasitism from the genome of a fungal forest pathogen.</title>
        <authorList>
            <person name="Olson A."/>
            <person name="Aerts A."/>
            <person name="Asiegbu F."/>
            <person name="Belbahri L."/>
            <person name="Bouzid O."/>
            <person name="Broberg A."/>
            <person name="Canback B."/>
            <person name="Coutinho P.M."/>
            <person name="Cullen D."/>
            <person name="Dalman K."/>
            <person name="Deflorio G."/>
            <person name="van Diepen L.T."/>
            <person name="Dunand C."/>
            <person name="Duplessis S."/>
            <person name="Durling M."/>
            <person name="Gonthier P."/>
            <person name="Grimwood J."/>
            <person name="Fossdal C.G."/>
            <person name="Hansson D."/>
            <person name="Henrissat B."/>
            <person name="Hietala A."/>
            <person name="Himmelstrand K."/>
            <person name="Hoffmeister D."/>
            <person name="Hogberg N."/>
            <person name="James T.Y."/>
            <person name="Karlsson M."/>
            <person name="Kohler A."/>
            <person name="Kues U."/>
            <person name="Lee Y.H."/>
            <person name="Lin Y.C."/>
            <person name="Lind M."/>
            <person name="Lindquist E."/>
            <person name="Lombard V."/>
            <person name="Lucas S."/>
            <person name="Lunden K."/>
            <person name="Morin E."/>
            <person name="Murat C."/>
            <person name="Park J."/>
            <person name="Raffaello T."/>
            <person name="Rouze P."/>
            <person name="Salamov A."/>
            <person name="Schmutz J."/>
            <person name="Solheim H."/>
            <person name="Stahlberg J."/>
            <person name="Velez H."/>
            <person name="de Vries R.P."/>
            <person name="Wiebenga A."/>
            <person name="Woodward S."/>
            <person name="Yakovlev I."/>
            <person name="Garbelotto M."/>
            <person name="Martin F."/>
            <person name="Grigoriev I.V."/>
            <person name="Stenlid J."/>
        </authorList>
    </citation>
    <scope>NUCLEOTIDE SEQUENCE [LARGE SCALE GENOMIC DNA]</scope>
    <source>
        <strain evidence="3 4">TC 32-1</strain>
    </source>
</reference>
<feature type="transmembrane region" description="Helical" evidence="2">
    <location>
        <begin position="191"/>
        <end position="220"/>
    </location>
</feature>
<dbReference type="InterPro" id="IPR037997">
    <property type="entry name" value="Dgk1-like"/>
</dbReference>
<sequence length="374" mass="39589">MTLPANDAFSLALAHSSDSSSSHSHSVPRRRSLTRSPSPKITFSAPSGQVRRRIPKRSASGNLSTGAPDGGARLEEVEEMQEVERGLLGNGTLKPSDEDVKMKQSARKENADKVDWEIPRKALHSSIGFLTLYLYTSNGTPQPVVLALAGALLVIVPADMLRLNSPAFARVYERFLGFLMRESEKKTTNGVIWYIVGVLFVLTLYPLDIATISILILSWADTAASTFGRLWGRHTPPLPAHILGLPLAPRKSLAGFLAAALTGAGICAAFYAHLGSDAVRAGASWDFVRGVAAQGVDGSAVGGAVRAWLRERAGFEGVAVGGWAGLAMISIVTGVVAALAEALDLGSADDNLTLPIISGGCIWGFLKALSWFSS</sequence>
<feature type="transmembrane region" description="Helical" evidence="2">
    <location>
        <begin position="352"/>
        <end position="372"/>
    </location>
</feature>
<dbReference type="KEGG" id="hir:HETIRDRAFT_446249"/>
<dbReference type="EMBL" id="KI925463">
    <property type="protein sequence ID" value="ETW77212.1"/>
    <property type="molecule type" value="Genomic_DNA"/>
</dbReference>
<dbReference type="InParanoid" id="W4JUI8"/>
<dbReference type="PANTHER" id="PTHR31303">
    <property type="entry name" value="CTP-DEPENDENT DIACYLGLYCEROL KINASE 1"/>
    <property type="match status" value="1"/>
</dbReference>
<dbReference type="FunCoup" id="W4JUI8">
    <property type="interactions" value="48"/>
</dbReference>
<keyword evidence="4" id="KW-1185">Reference proteome</keyword>
<feature type="transmembrane region" description="Helical" evidence="2">
    <location>
        <begin position="253"/>
        <end position="274"/>
    </location>
</feature>
<feature type="transmembrane region" description="Helical" evidence="2">
    <location>
        <begin position="318"/>
        <end position="340"/>
    </location>
</feature>
<keyword evidence="2" id="KW-0812">Transmembrane</keyword>
<keyword evidence="2" id="KW-1133">Transmembrane helix</keyword>
<dbReference type="GeneID" id="20675680"/>
<dbReference type="RefSeq" id="XP_009550750.1">
    <property type="nucleotide sequence ID" value="XM_009552455.1"/>
</dbReference>
<dbReference type="AlphaFoldDB" id="W4JUI8"/>